<dbReference type="GO" id="GO:0004534">
    <property type="term" value="F:5'-3' RNA exonuclease activity"/>
    <property type="evidence" value="ECO:0007669"/>
    <property type="project" value="TreeGrafter"/>
</dbReference>
<dbReference type="GO" id="GO:0005634">
    <property type="term" value="C:nucleus"/>
    <property type="evidence" value="ECO:0007669"/>
    <property type="project" value="TreeGrafter"/>
</dbReference>
<protein>
    <submittedName>
        <fullName evidence="4">Uncharacterized protein</fullName>
    </submittedName>
</protein>
<accession>A0A915JZ34</accession>
<dbReference type="Proteomes" id="UP000887565">
    <property type="component" value="Unplaced"/>
</dbReference>
<dbReference type="PANTHER" id="PTHR12341">
    <property type="entry name" value="5'-&gt;3' EXORIBONUCLEASE"/>
    <property type="match status" value="1"/>
</dbReference>
<keyword evidence="3" id="KW-1185">Reference proteome</keyword>
<sequence>MTCETSPIIDYYPTTVQTDLNGKKQDWEAVVLIPFIDEMRLLDAMNQYDLLLTEDEKRRNTFGETLLFVGEKFAPKTQTSSFPSSLPGVFPDITHDIAECFKLNRTCFHMDRNLIKKGLLPNVKVDVFFPGFPTFKHIPITHELKSIDVKVFQANSRNPSQVLRLDRRSEFADLLQGEPEKLADRLVGRELYVNWPYLTLGLCGSFVTRDNVYTKDFDKRLKIRKADLEHFERHEQNIRL</sequence>
<evidence type="ECO:0000259" key="1">
    <source>
        <dbReference type="Pfam" id="PF17846"/>
    </source>
</evidence>
<dbReference type="PANTHER" id="PTHR12341:SF7">
    <property type="entry name" value="5'-3' EXORIBONUCLEASE 1"/>
    <property type="match status" value="1"/>
</dbReference>
<reference evidence="4" key="1">
    <citation type="submission" date="2022-11" db="UniProtKB">
        <authorList>
            <consortium name="WormBaseParasite"/>
        </authorList>
    </citation>
    <scope>IDENTIFICATION</scope>
</reference>
<feature type="domain" description="5'-3' exoribonuclease 1 D1" evidence="2">
    <location>
        <begin position="118"/>
        <end position="233"/>
    </location>
</feature>
<dbReference type="InterPro" id="IPR047007">
    <property type="entry name" value="XRN1_D1_sf"/>
</dbReference>
<dbReference type="OMA" id="THDIAEC"/>
<dbReference type="InterPro" id="IPR040992">
    <property type="entry name" value="XRN1_D1"/>
</dbReference>
<dbReference type="Pfam" id="PF18332">
    <property type="entry name" value="XRN1_D1"/>
    <property type="match status" value="1"/>
</dbReference>
<evidence type="ECO:0000259" key="2">
    <source>
        <dbReference type="Pfam" id="PF18332"/>
    </source>
</evidence>
<name>A0A915JZ34_ROMCU</name>
<dbReference type="GO" id="GO:0003723">
    <property type="term" value="F:RNA binding"/>
    <property type="evidence" value="ECO:0007669"/>
    <property type="project" value="TreeGrafter"/>
</dbReference>
<dbReference type="GO" id="GO:0016075">
    <property type="term" value="P:rRNA catabolic process"/>
    <property type="evidence" value="ECO:0007669"/>
    <property type="project" value="TreeGrafter"/>
</dbReference>
<dbReference type="Pfam" id="PF17846">
    <property type="entry name" value="XRN_M"/>
    <property type="match status" value="1"/>
</dbReference>
<dbReference type="AlphaFoldDB" id="A0A915JZ34"/>
<feature type="domain" description="Xrn1 helical" evidence="1">
    <location>
        <begin position="1"/>
        <end position="74"/>
    </location>
</feature>
<dbReference type="Gene3D" id="1.25.40.1050">
    <property type="match status" value="1"/>
</dbReference>
<proteinExistence type="predicted"/>
<dbReference type="WBParaSite" id="nRc.2.0.1.t31324-RA">
    <property type="protein sequence ID" value="nRc.2.0.1.t31324-RA"/>
    <property type="gene ID" value="nRc.2.0.1.g31324"/>
</dbReference>
<evidence type="ECO:0000313" key="4">
    <source>
        <dbReference type="WBParaSite" id="nRc.2.0.1.t31324-RA"/>
    </source>
</evidence>
<dbReference type="InterPro" id="IPR041412">
    <property type="entry name" value="Xrn1_helical"/>
</dbReference>
<organism evidence="3 4">
    <name type="scientific">Romanomermis culicivorax</name>
    <name type="common">Nematode worm</name>
    <dbReference type="NCBI Taxonomy" id="13658"/>
    <lineage>
        <taxon>Eukaryota</taxon>
        <taxon>Metazoa</taxon>
        <taxon>Ecdysozoa</taxon>
        <taxon>Nematoda</taxon>
        <taxon>Enoplea</taxon>
        <taxon>Dorylaimia</taxon>
        <taxon>Mermithida</taxon>
        <taxon>Mermithoidea</taxon>
        <taxon>Mermithidae</taxon>
        <taxon>Romanomermis</taxon>
    </lineage>
</organism>
<dbReference type="GO" id="GO:0000956">
    <property type="term" value="P:nuclear-transcribed mRNA catabolic process"/>
    <property type="evidence" value="ECO:0007669"/>
    <property type="project" value="TreeGrafter"/>
</dbReference>
<dbReference type="InterPro" id="IPR027073">
    <property type="entry name" value="5_3_exoribonuclease"/>
</dbReference>
<evidence type="ECO:0000313" key="3">
    <source>
        <dbReference type="Proteomes" id="UP000887565"/>
    </source>
</evidence>
<dbReference type="Gene3D" id="2.170.260.40">
    <property type="match status" value="1"/>
</dbReference>